<organism evidence="9 10">
    <name type="scientific">Lottia gigantea</name>
    <name type="common">Giant owl limpet</name>
    <dbReference type="NCBI Taxonomy" id="225164"/>
    <lineage>
        <taxon>Eukaryota</taxon>
        <taxon>Metazoa</taxon>
        <taxon>Spiralia</taxon>
        <taxon>Lophotrochozoa</taxon>
        <taxon>Mollusca</taxon>
        <taxon>Gastropoda</taxon>
        <taxon>Patellogastropoda</taxon>
        <taxon>Lottioidea</taxon>
        <taxon>Lottiidae</taxon>
        <taxon>Lottia</taxon>
    </lineage>
</organism>
<dbReference type="AlphaFoldDB" id="V3ZTH7"/>
<dbReference type="NCBIfam" id="NF003465">
    <property type="entry name" value="PRK05089.1"/>
    <property type="match status" value="1"/>
</dbReference>
<evidence type="ECO:0000256" key="5">
    <source>
        <dbReference type="ARBA" id="ARBA00023136"/>
    </source>
</evidence>
<dbReference type="Gene3D" id="2.60.370.10">
    <property type="entry name" value="Ctag/Cox11"/>
    <property type="match status" value="1"/>
</dbReference>
<name>V3ZTH7_LOTGI</name>
<keyword evidence="5 8" id="KW-0472">Membrane</keyword>
<evidence type="ECO:0000313" key="10">
    <source>
        <dbReference type="Proteomes" id="UP000030746"/>
    </source>
</evidence>
<reference evidence="9 10" key="1">
    <citation type="journal article" date="2013" name="Nature">
        <title>Insights into bilaterian evolution from three spiralian genomes.</title>
        <authorList>
            <person name="Simakov O."/>
            <person name="Marletaz F."/>
            <person name="Cho S.J."/>
            <person name="Edsinger-Gonzales E."/>
            <person name="Havlak P."/>
            <person name="Hellsten U."/>
            <person name="Kuo D.H."/>
            <person name="Larsson T."/>
            <person name="Lv J."/>
            <person name="Arendt D."/>
            <person name="Savage R."/>
            <person name="Osoegawa K."/>
            <person name="de Jong P."/>
            <person name="Grimwood J."/>
            <person name="Chapman J.A."/>
            <person name="Shapiro H."/>
            <person name="Aerts A."/>
            <person name="Otillar R.P."/>
            <person name="Terry A.Y."/>
            <person name="Boore J.L."/>
            <person name="Grigoriev I.V."/>
            <person name="Lindberg D.R."/>
            <person name="Seaver E.C."/>
            <person name="Weisblat D.A."/>
            <person name="Putnam N.H."/>
            <person name="Rokhsar D.S."/>
        </authorList>
    </citation>
    <scope>NUCLEOTIDE SEQUENCE [LARGE SCALE GENOMIC DNA]</scope>
</reference>
<keyword evidence="10" id="KW-1185">Reference proteome</keyword>
<dbReference type="PIRSF" id="PIRSF005413">
    <property type="entry name" value="COX11"/>
    <property type="match status" value="1"/>
</dbReference>
<dbReference type="InterPro" id="IPR007533">
    <property type="entry name" value="Cyt_c_oxidase_assmbl_CtaG"/>
</dbReference>
<evidence type="ECO:0000256" key="4">
    <source>
        <dbReference type="ARBA" id="ARBA00022989"/>
    </source>
</evidence>
<evidence type="ECO:0000313" key="9">
    <source>
        <dbReference type="EMBL" id="ESO84221.1"/>
    </source>
</evidence>
<dbReference type="EMBL" id="KB203566">
    <property type="protein sequence ID" value="ESO84221.1"/>
    <property type="molecule type" value="Genomic_DNA"/>
</dbReference>
<dbReference type="GO" id="GO:0005507">
    <property type="term" value="F:copper ion binding"/>
    <property type="evidence" value="ECO:0007669"/>
    <property type="project" value="InterPro"/>
</dbReference>
<dbReference type="OrthoDB" id="1704689at2759"/>
<evidence type="ECO:0000256" key="7">
    <source>
        <dbReference type="ARBA" id="ARBA00068998"/>
    </source>
</evidence>
<dbReference type="HOGENOM" id="CLU_045000_5_3_1"/>
<dbReference type="HAMAP" id="MF_00155">
    <property type="entry name" value="CtaG"/>
    <property type="match status" value="1"/>
</dbReference>
<dbReference type="PANTHER" id="PTHR21320">
    <property type="entry name" value="CYTOCHROME C OXIDASE ASSEMBLY PROTEIN COX11-RELATED"/>
    <property type="match status" value="1"/>
</dbReference>
<protein>
    <recommendedName>
        <fullName evidence="7">Cytochrome c oxidase assembly protein COX11, mitochondrial</fullName>
    </recommendedName>
</protein>
<dbReference type="STRING" id="225164.V3ZTH7"/>
<keyword evidence="3 8" id="KW-0812">Transmembrane</keyword>
<feature type="transmembrane region" description="Helical" evidence="8">
    <location>
        <begin position="20"/>
        <end position="39"/>
    </location>
</feature>
<evidence type="ECO:0000256" key="8">
    <source>
        <dbReference type="SAM" id="Phobius"/>
    </source>
</evidence>
<evidence type="ECO:0000256" key="3">
    <source>
        <dbReference type="ARBA" id="ARBA00022692"/>
    </source>
</evidence>
<dbReference type="RefSeq" id="XP_009065341.1">
    <property type="nucleotide sequence ID" value="XM_009067093.1"/>
</dbReference>
<comment type="function">
    <text evidence="1">Exerts its effect at some terminal stage of cytochrome c oxidase synthesis, probably by being involved in the insertion of the copper B into subunit I.</text>
</comment>
<dbReference type="PANTHER" id="PTHR21320:SF3">
    <property type="entry name" value="CYTOCHROME C OXIDASE ASSEMBLY PROTEIN COX11, MITOCHONDRIAL-RELATED"/>
    <property type="match status" value="1"/>
</dbReference>
<proteinExistence type="inferred from homology"/>
<evidence type="ECO:0000256" key="1">
    <source>
        <dbReference type="ARBA" id="ARBA00004007"/>
    </source>
</evidence>
<comment type="subcellular location">
    <subcellularLocation>
        <location evidence="2">Mitochondrion inner membrane</location>
        <topology evidence="2">Single-pass membrane protein</topology>
        <orientation evidence="2">Intermembrane side</orientation>
    </subcellularLocation>
</comment>
<evidence type="ECO:0000256" key="2">
    <source>
        <dbReference type="ARBA" id="ARBA00004243"/>
    </source>
</evidence>
<sequence length="209" mass="23570">MRNIQNSNSGQSNKKDTQSVLLYMSSLGIVMLGVAYAGVPLYRIFCQQMGLGGVYVQEINEKKVATMKPVEDRVIKVRFEADASSRLQWNFRPLQAEVNVKPGETALAFFTARNSTDKPVVGISTYNIIPYEAGPYFNKIQCFCFEDQLLNPKEQVDLPVFFYIDPEMADDPSLENVDEILLSYIFYPSKQGFQVPAPNFLQPKNATVT</sequence>
<keyword evidence="4 8" id="KW-1133">Transmembrane helix</keyword>
<dbReference type="FunFam" id="2.60.370.10:FF:000001">
    <property type="entry name" value="COX11 cytochrome c oxidase assembly homolog"/>
    <property type="match status" value="1"/>
</dbReference>
<gene>
    <name evidence="9" type="ORF">LOTGIDRAFT_155552</name>
</gene>
<evidence type="ECO:0000256" key="6">
    <source>
        <dbReference type="ARBA" id="ARBA00063165"/>
    </source>
</evidence>
<dbReference type="InterPro" id="IPR023471">
    <property type="entry name" value="CtaG/Cox11_dom_sf"/>
</dbReference>
<dbReference type="Proteomes" id="UP000030746">
    <property type="component" value="Unassembled WGS sequence"/>
</dbReference>
<dbReference type="CTD" id="20236741"/>
<dbReference type="OMA" id="NKLECFC"/>
<dbReference type="KEGG" id="lgi:LOTGIDRAFT_155552"/>
<dbReference type="SUPFAM" id="SSF110111">
    <property type="entry name" value="Ctag/Cox11"/>
    <property type="match status" value="1"/>
</dbReference>
<dbReference type="GO" id="GO:0005743">
    <property type="term" value="C:mitochondrial inner membrane"/>
    <property type="evidence" value="ECO:0007669"/>
    <property type="project" value="UniProtKB-SubCell"/>
</dbReference>
<comment type="subunit">
    <text evidence="6">Interacts with CNNM4/ACDP4. Interacts with RANBP2.</text>
</comment>
<dbReference type="GeneID" id="20236741"/>
<dbReference type="Pfam" id="PF04442">
    <property type="entry name" value="CtaG_Cox11"/>
    <property type="match status" value="1"/>
</dbReference>
<accession>V3ZTH7</accession>